<dbReference type="KEGG" id="schv:BRCON_1895"/>
<reference evidence="2 3" key="1">
    <citation type="submission" date="2018-05" db="EMBL/GenBank/DDBJ databases">
        <title>A metagenomic window into the 2 km-deep terrestrial subsurface aquifer revealed taxonomically and functionally diverse microbial community comprising novel uncultured bacterial lineages.</title>
        <authorList>
            <person name="Kadnikov V.V."/>
            <person name="Mardanov A.V."/>
            <person name="Beletsky A.V."/>
            <person name="Banks D."/>
            <person name="Pimenov N.V."/>
            <person name="Frank Y.A."/>
            <person name="Karnachuk O.V."/>
            <person name="Ravin N.V."/>
        </authorList>
    </citation>
    <scope>NUCLEOTIDE SEQUENCE [LARGE SCALE GENOMIC DNA]</scope>
    <source>
        <strain evidence="2">BY</strain>
    </source>
</reference>
<evidence type="ECO:0000313" key="2">
    <source>
        <dbReference type="EMBL" id="AXA36672.1"/>
    </source>
</evidence>
<accession>A0A2Z4Y7P9</accession>
<name>A0A2Z4Y7P9_SUMC1</name>
<dbReference type="Proteomes" id="UP000262583">
    <property type="component" value="Chromosome"/>
</dbReference>
<dbReference type="EMBL" id="CP030759">
    <property type="protein sequence ID" value="AXA36672.1"/>
    <property type="molecule type" value="Genomic_DNA"/>
</dbReference>
<evidence type="ECO:0000256" key="1">
    <source>
        <dbReference type="SAM" id="SignalP"/>
    </source>
</evidence>
<proteinExistence type="predicted"/>
<evidence type="ECO:0000313" key="3">
    <source>
        <dbReference type="Proteomes" id="UP000262583"/>
    </source>
</evidence>
<feature type="signal peptide" evidence="1">
    <location>
        <begin position="1"/>
        <end position="19"/>
    </location>
</feature>
<protein>
    <submittedName>
        <fullName evidence="2">Uncharacterized protein</fullName>
    </submittedName>
</protein>
<sequence length="63" mass="7246">MGLRVVFLSMWKFIKSLFAAIFSSGETRFLCDTCRYDYGNACRRPERPNATKCPDYKRAGNAD</sequence>
<dbReference type="AlphaFoldDB" id="A0A2Z4Y7P9"/>
<gene>
    <name evidence="2" type="ORF">BRCON_1895</name>
</gene>
<keyword evidence="1" id="KW-0732">Signal</keyword>
<organism evidence="2 3">
    <name type="scientific">Sumerlaea chitinivorans</name>
    <dbReference type="NCBI Taxonomy" id="2250252"/>
    <lineage>
        <taxon>Bacteria</taxon>
        <taxon>Candidatus Sumerlaeota</taxon>
        <taxon>Candidatus Sumerlaeia</taxon>
        <taxon>Candidatus Sumerlaeales</taxon>
        <taxon>Candidatus Sumerlaeaceae</taxon>
        <taxon>Candidatus Sumerlaea</taxon>
    </lineage>
</organism>
<feature type="chain" id="PRO_5016424732" evidence="1">
    <location>
        <begin position="20"/>
        <end position="63"/>
    </location>
</feature>